<comment type="subcellular location">
    <subcellularLocation>
        <location evidence="1 12">Cell outer membrane</location>
        <topology evidence="1 12">Multi-pass membrane protein</topology>
    </subcellularLocation>
</comment>
<evidence type="ECO:0000259" key="16">
    <source>
        <dbReference type="Pfam" id="PF07715"/>
    </source>
</evidence>
<evidence type="ECO:0000256" key="2">
    <source>
        <dbReference type="ARBA" id="ARBA00022448"/>
    </source>
</evidence>
<dbReference type="GO" id="GO:0015344">
    <property type="term" value="F:siderophore uptake transmembrane transporter activity"/>
    <property type="evidence" value="ECO:0007669"/>
    <property type="project" value="TreeGrafter"/>
</dbReference>
<evidence type="ECO:0000256" key="10">
    <source>
        <dbReference type="ARBA" id="ARBA00023136"/>
    </source>
</evidence>
<dbReference type="AlphaFoldDB" id="A0A9X1QWR3"/>
<evidence type="ECO:0000256" key="14">
    <source>
        <dbReference type="SAM" id="SignalP"/>
    </source>
</evidence>
<evidence type="ECO:0000259" key="15">
    <source>
        <dbReference type="Pfam" id="PF00593"/>
    </source>
</evidence>
<dbReference type="SUPFAM" id="SSF56935">
    <property type="entry name" value="Porins"/>
    <property type="match status" value="1"/>
</dbReference>
<dbReference type="Gene3D" id="2.170.130.10">
    <property type="entry name" value="TonB-dependent receptor, plug domain"/>
    <property type="match status" value="1"/>
</dbReference>
<dbReference type="InterPro" id="IPR008969">
    <property type="entry name" value="CarboxyPept-like_regulatory"/>
</dbReference>
<dbReference type="InterPro" id="IPR036942">
    <property type="entry name" value="Beta-barrel_TonB_sf"/>
</dbReference>
<keyword evidence="2 12" id="KW-0813">Transport</keyword>
<evidence type="ECO:0000256" key="3">
    <source>
        <dbReference type="ARBA" id="ARBA00022452"/>
    </source>
</evidence>
<keyword evidence="7" id="KW-0408">Iron</keyword>
<organism evidence="17 18">
    <name type="scientific">Aequorivita vitellina</name>
    <dbReference type="NCBI Taxonomy" id="2874475"/>
    <lineage>
        <taxon>Bacteria</taxon>
        <taxon>Pseudomonadati</taxon>
        <taxon>Bacteroidota</taxon>
        <taxon>Flavobacteriia</taxon>
        <taxon>Flavobacteriales</taxon>
        <taxon>Flavobacteriaceae</taxon>
        <taxon>Aequorivita</taxon>
    </lineage>
</organism>
<keyword evidence="10 12" id="KW-0472">Membrane</keyword>
<keyword evidence="3 12" id="KW-1134">Transmembrane beta strand</keyword>
<evidence type="ECO:0000313" key="17">
    <source>
        <dbReference type="EMBL" id="MCG2418019.1"/>
    </source>
</evidence>
<comment type="similarity">
    <text evidence="12 13">Belongs to the TonB-dependent receptor family.</text>
</comment>
<dbReference type="Pfam" id="PF13715">
    <property type="entry name" value="CarbopepD_reg_2"/>
    <property type="match status" value="1"/>
</dbReference>
<comment type="caution">
    <text evidence="17">The sequence shown here is derived from an EMBL/GenBank/DDBJ whole genome shotgun (WGS) entry which is preliminary data.</text>
</comment>
<evidence type="ECO:0000256" key="6">
    <source>
        <dbReference type="ARBA" id="ARBA00022729"/>
    </source>
</evidence>
<gene>
    <name evidence="17" type="ORF">K8089_03220</name>
</gene>
<dbReference type="InterPro" id="IPR037066">
    <property type="entry name" value="Plug_dom_sf"/>
</dbReference>
<dbReference type="PROSITE" id="PS52016">
    <property type="entry name" value="TONB_DEPENDENT_REC_3"/>
    <property type="match status" value="1"/>
</dbReference>
<dbReference type="EMBL" id="JAIRBA010000004">
    <property type="protein sequence ID" value="MCG2418019.1"/>
    <property type="molecule type" value="Genomic_DNA"/>
</dbReference>
<dbReference type="Proteomes" id="UP001139461">
    <property type="component" value="Unassembled WGS sequence"/>
</dbReference>
<keyword evidence="18" id="KW-1185">Reference proteome</keyword>
<dbReference type="InterPro" id="IPR039426">
    <property type="entry name" value="TonB-dep_rcpt-like"/>
</dbReference>
<evidence type="ECO:0000256" key="8">
    <source>
        <dbReference type="ARBA" id="ARBA00023065"/>
    </source>
</evidence>
<evidence type="ECO:0000256" key="5">
    <source>
        <dbReference type="ARBA" id="ARBA00022692"/>
    </source>
</evidence>
<sequence>MKKLLISTVFTFFSFVVFAQEYTVSGIVTDSDGQPLPGANVILKGDGGTITDFNGKYSVSLNTGNQLIHFSHVGFEPDNRSIFVNGDLELNVTLIKKAETLDEVLVQAVRVSADSPITHSNLDKEELEKRNLGQDIPYMLSYMPSVVTTSDAGAGVGYTYIRVRGSDASRVNVTLNGIPYNDSESQGTFWVNLPDFTSSVQSLQLQRGVGTSTNGSGAFGASLNLLSDAVSNEANGEISNSFGSYNTRKHNVKFSTGLLSEHFELAGRLSTIQSDGYIDRASSNLKSYFLQGAFVNRNTLIKALVFGGTEETYQSWNGLEDPEKLENDRTYNTAGMYTDKDGNIQFYDKEVDNYAQDHYQLLWNQRFNNNWSTNVSFNYTKGKGYFEQYKEDEDFETYGFEPIEIGGDTINTTDLIRRRWLDNHFYAANANVNYKNNKVDFTGGAFYSYYTGDHFGEVIWAQYASDSKIRARYYDSNGTKTEFTVFSKATYSVNSQWSIFGDLQGRFLNYKTTGITSDLVEMIYDEDYSFFNPKAGLTYKLNPANQFYFSYGKAHREPSRNDYEQGITTPEKLDDFELGWRFASEKTKVNTNVFYMNYKDQLVLSGELNDVGAALRTSSGESYRLGLEIDAEIQLLKNLKTLPNIALSTNKNVDFVSSRDGELVNLGNTNISFSPAVVAGTMLEYSPVNKLYLGFLSKFVGEQYMGNIDSEASKLDSYFVNDLNIVYTLDSLPWVKEVVFSALVNNIFNVKYISNGYFYTWDDDFSNPGTVTTIEGAGYYPQATINFLLGATIKF</sequence>
<evidence type="ECO:0000256" key="11">
    <source>
        <dbReference type="ARBA" id="ARBA00023237"/>
    </source>
</evidence>
<keyword evidence="4" id="KW-0410">Iron transport</keyword>
<keyword evidence="8" id="KW-0406">Ion transport</keyword>
<dbReference type="Gene3D" id="2.40.170.20">
    <property type="entry name" value="TonB-dependent receptor, beta-barrel domain"/>
    <property type="match status" value="1"/>
</dbReference>
<evidence type="ECO:0000256" key="7">
    <source>
        <dbReference type="ARBA" id="ARBA00023004"/>
    </source>
</evidence>
<feature type="domain" description="TonB-dependent receptor plug" evidence="16">
    <location>
        <begin position="114"/>
        <end position="221"/>
    </location>
</feature>
<evidence type="ECO:0000256" key="12">
    <source>
        <dbReference type="PROSITE-ProRule" id="PRU01360"/>
    </source>
</evidence>
<evidence type="ECO:0000256" key="13">
    <source>
        <dbReference type="RuleBase" id="RU003357"/>
    </source>
</evidence>
<keyword evidence="9 13" id="KW-0798">TonB box</keyword>
<feature type="signal peptide" evidence="14">
    <location>
        <begin position="1"/>
        <end position="19"/>
    </location>
</feature>
<keyword evidence="11 12" id="KW-0998">Cell outer membrane</keyword>
<name>A0A9X1QWR3_9FLAO</name>
<accession>A0A9X1QWR3</accession>
<proteinExistence type="inferred from homology"/>
<evidence type="ECO:0000256" key="1">
    <source>
        <dbReference type="ARBA" id="ARBA00004571"/>
    </source>
</evidence>
<reference evidence="17" key="1">
    <citation type="submission" date="2021-09" db="EMBL/GenBank/DDBJ databases">
        <title>Genome of Aequorivita sp. strain F47161.</title>
        <authorList>
            <person name="Wang Y."/>
        </authorList>
    </citation>
    <scope>NUCLEOTIDE SEQUENCE</scope>
    <source>
        <strain evidence="17">F47161</strain>
    </source>
</reference>
<dbReference type="InterPro" id="IPR012910">
    <property type="entry name" value="Plug_dom"/>
</dbReference>
<dbReference type="RefSeq" id="WP_237601833.1">
    <property type="nucleotide sequence ID" value="NZ_JAIRBA010000004.1"/>
</dbReference>
<protein>
    <submittedName>
        <fullName evidence="17">TonB-dependent receptor</fullName>
    </submittedName>
</protein>
<evidence type="ECO:0000313" key="18">
    <source>
        <dbReference type="Proteomes" id="UP001139461"/>
    </source>
</evidence>
<keyword evidence="17" id="KW-0675">Receptor</keyword>
<evidence type="ECO:0000256" key="4">
    <source>
        <dbReference type="ARBA" id="ARBA00022496"/>
    </source>
</evidence>
<dbReference type="GO" id="GO:0009279">
    <property type="term" value="C:cell outer membrane"/>
    <property type="evidence" value="ECO:0007669"/>
    <property type="project" value="UniProtKB-SubCell"/>
</dbReference>
<dbReference type="PANTHER" id="PTHR32552">
    <property type="entry name" value="FERRICHROME IRON RECEPTOR-RELATED"/>
    <property type="match status" value="1"/>
</dbReference>
<dbReference type="InterPro" id="IPR000531">
    <property type="entry name" value="Beta-barrel_TonB"/>
</dbReference>
<dbReference type="Gene3D" id="2.60.40.1120">
    <property type="entry name" value="Carboxypeptidase-like, regulatory domain"/>
    <property type="match status" value="1"/>
</dbReference>
<keyword evidence="5 12" id="KW-0812">Transmembrane</keyword>
<evidence type="ECO:0000256" key="9">
    <source>
        <dbReference type="ARBA" id="ARBA00023077"/>
    </source>
</evidence>
<dbReference type="SUPFAM" id="SSF49464">
    <property type="entry name" value="Carboxypeptidase regulatory domain-like"/>
    <property type="match status" value="1"/>
</dbReference>
<dbReference type="PANTHER" id="PTHR32552:SF68">
    <property type="entry name" value="FERRICHROME OUTER MEMBRANE TRANSPORTER_PHAGE RECEPTOR"/>
    <property type="match status" value="1"/>
</dbReference>
<feature type="chain" id="PRO_5040971607" evidence="14">
    <location>
        <begin position="20"/>
        <end position="795"/>
    </location>
</feature>
<keyword evidence="6 14" id="KW-0732">Signal</keyword>
<dbReference type="Pfam" id="PF00593">
    <property type="entry name" value="TonB_dep_Rec_b-barrel"/>
    <property type="match status" value="1"/>
</dbReference>
<feature type="domain" description="TonB-dependent receptor-like beta-barrel" evidence="15">
    <location>
        <begin position="325"/>
        <end position="747"/>
    </location>
</feature>
<dbReference type="Pfam" id="PF07715">
    <property type="entry name" value="Plug"/>
    <property type="match status" value="1"/>
</dbReference>